<organism evidence="12 13">
    <name type="scientific">Dichanthelium oligosanthes</name>
    <dbReference type="NCBI Taxonomy" id="888268"/>
    <lineage>
        <taxon>Eukaryota</taxon>
        <taxon>Viridiplantae</taxon>
        <taxon>Streptophyta</taxon>
        <taxon>Embryophyta</taxon>
        <taxon>Tracheophyta</taxon>
        <taxon>Spermatophyta</taxon>
        <taxon>Magnoliopsida</taxon>
        <taxon>Liliopsida</taxon>
        <taxon>Poales</taxon>
        <taxon>Poaceae</taxon>
        <taxon>PACMAD clade</taxon>
        <taxon>Panicoideae</taxon>
        <taxon>Panicodae</taxon>
        <taxon>Paniceae</taxon>
        <taxon>Dichantheliinae</taxon>
        <taxon>Dichanthelium</taxon>
    </lineage>
</organism>
<keyword evidence="4 9" id="KW-0805">Transcription regulation</keyword>
<dbReference type="PANTHER" id="PTHR31384">
    <property type="entry name" value="AUXIN RESPONSE FACTOR 4-RELATED"/>
    <property type="match status" value="1"/>
</dbReference>
<dbReference type="GO" id="GO:0006355">
    <property type="term" value="P:regulation of DNA-templated transcription"/>
    <property type="evidence" value="ECO:0007669"/>
    <property type="project" value="InterPro"/>
</dbReference>
<reference evidence="12 13" key="1">
    <citation type="submission" date="2016-09" db="EMBL/GenBank/DDBJ databases">
        <title>The draft genome of Dichanthelium oligosanthes: A C3 panicoid grass species.</title>
        <authorList>
            <person name="Studer A.J."/>
            <person name="Schnable J.C."/>
            <person name="Brutnell T.P."/>
        </authorList>
    </citation>
    <scope>NUCLEOTIDE SEQUENCE [LARGE SCALE GENOMIC DNA]</scope>
    <source>
        <strain evidence="13">cv. Kellogg 1175</strain>
        <tissue evidence="12">Leaf</tissue>
    </source>
</reference>
<protein>
    <recommendedName>
        <fullName evidence="9">Auxin response factor</fullName>
    </recommendedName>
</protein>
<dbReference type="InterPro" id="IPR003340">
    <property type="entry name" value="B3_DNA-bd"/>
</dbReference>
<proteinExistence type="inferred from homology"/>
<dbReference type="SUPFAM" id="SSF101936">
    <property type="entry name" value="DNA-binding pseudobarrel domain"/>
    <property type="match status" value="1"/>
</dbReference>
<comment type="caution">
    <text evidence="12">The sequence shown here is derived from an EMBL/GenBank/DDBJ whole genome shotgun (WGS) entry which is preliminary data.</text>
</comment>
<dbReference type="EMBL" id="LWDX02049051">
    <property type="protein sequence ID" value="OEL20980.1"/>
    <property type="molecule type" value="Genomic_DNA"/>
</dbReference>
<dbReference type="Gene3D" id="2.40.330.10">
    <property type="entry name" value="DNA-binding pseudobarrel domain"/>
    <property type="match status" value="1"/>
</dbReference>
<dbReference type="FunFam" id="2.30.30.1040:FF:000001">
    <property type="entry name" value="Auxin response factor"/>
    <property type="match status" value="1"/>
</dbReference>
<evidence type="ECO:0000256" key="7">
    <source>
        <dbReference type="ARBA" id="ARBA00023242"/>
    </source>
</evidence>
<evidence type="ECO:0000256" key="4">
    <source>
        <dbReference type="ARBA" id="ARBA00023015"/>
    </source>
</evidence>
<dbReference type="PANTHER" id="PTHR31384:SF146">
    <property type="entry name" value="AUXIN RESPONSE FACTOR 9"/>
    <property type="match status" value="1"/>
</dbReference>
<comment type="subcellular location">
    <subcellularLocation>
        <location evidence="2 9">Nucleus</location>
    </subcellularLocation>
</comment>
<dbReference type="InterPro" id="IPR033389">
    <property type="entry name" value="AUX/IAA_dom"/>
</dbReference>
<dbReference type="Gene3D" id="3.10.20.90">
    <property type="entry name" value="Phosphatidylinositol 3-kinase Catalytic Subunit, Chain A, domain 1"/>
    <property type="match status" value="1"/>
</dbReference>
<evidence type="ECO:0000256" key="2">
    <source>
        <dbReference type="ARBA" id="ARBA00004123"/>
    </source>
</evidence>
<feature type="region of interest" description="Disordered" evidence="10">
    <location>
        <begin position="278"/>
        <end position="303"/>
    </location>
</feature>
<dbReference type="Pfam" id="PF02362">
    <property type="entry name" value="B3"/>
    <property type="match status" value="1"/>
</dbReference>
<evidence type="ECO:0000256" key="9">
    <source>
        <dbReference type="RuleBase" id="RU004561"/>
    </source>
</evidence>
<dbReference type="STRING" id="888268.A0A1E5V735"/>
<dbReference type="GO" id="GO:0009734">
    <property type="term" value="P:auxin-activated signaling pathway"/>
    <property type="evidence" value="ECO:0007669"/>
    <property type="project" value="UniProtKB-KW"/>
</dbReference>
<dbReference type="GO" id="GO:0005634">
    <property type="term" value="C:nucleus"/>
    <property type="evidence" value="ECO:0007669"/>
    <property type="project" value="UniProtKB-SubCell"/>
</dbReference>
<dbReference type="CDD" id="cd10017">
    <property type="entry name" value="B3_DNA"/>
    <property type="match status" value="1"/>
</dbReference>
<evidence type="ECO:0000313" key="13">
    <source>
        <dbReference type="Proteomes" id="UP000095767"/>
    </source>
</evidence>
<gene>
    <name evidence="12" type="ORF">BAE44_0018000</name>
</gene>
<keyword evidence="6 9" id="KW-0804">Transcription</keyword>
<name>A0A1E5V735_9POAL</name>
<dbReference type="Pfam" id="PF06507">
    <property type="entry name" value="ARF_AD"/>
    <property type="match status" value="1"/>
</dbReference>
<evidence type="ECO:0000256" key="10">
    <source>
        <dbReference type="SAM" id="MobiDB-lite"/>
    </source>
</evidence>
<dbReference type="OrthoDB" id="1050118at2759"/>
<evidence type="ECO:0000256" key="3">
    <source>
        <dbReference type="ARBA" id="ARBA00007853"/>
    </source>
</evidence>
<dbReference type="AlphaFoldDB" id="A0A1E5V735"/>
<dbReference type="InterPro" id="IPR053793">
    <property type="entry name" value="PB1-like"/>
</dbReference>
<dbReference type="Pfam" id="PF02309">
    <property type="entry name" value="AUX_IAA"/>
    <property type="match status" value="2"/>
</dbReference>
<dbReference type="Gene3D" id="2.30.30.1040">
    <property type="match status" value="1"/>
</dbReference>
<evidence type="ECO:0000259" key="11">
    <source>
        <dbReference type="PROSITE" id="PS51745"/>
    </source>
</evidence>
<feature type="domain" description="PB1" evidence="11">
    <location>
        <begin position="463"/>
        <end position="556"/>
    </location>
</feature>
<keyword evidence="8 9" id="KW-0927">Auxin signaling pathway</keyword>
<dbReference type="Proteomes" id="UP000095767">
    <property type="component" value="Unassembled WGS sequence"/>
</dbReference>
<feature type="region of interest" description="Disordered" evidence="10">
    <location>
        <begin position="431"/>
        <end position="461"/>
    </location>
</feature>
<evidence type="ECO:0000313" key="12">
    <source>
        <dbReference type="EMBL" id="OEL20980.1"/>
    </source>
</evidence>
<evidence type="ECO:0000256" key="5">
    <source>
        <dbReference type="ARBA" id="ARBA00023125"/>
    </source>
</evidence>
<dbReference type="PROSITE" id="PS51745">
    <property type="entry name" value="PB1"/>
    <property type="match status" value="1"/>
</dbReference>
<dbReference type="SUPFAM" id="SSF54277">
    <property type="entry name" value="CAD &amp; PB1 domains"/>
    <property type="match status" value="1"/>
</dbReference>
<evidence type="ECO:0000256" key="6">
    <source>
        <dbReference type="ARBA" id="ARBA00023163"/>
    </source>
</evidence>
<comment type="similarity">
    <text evidence="3 9">Belongs to the ARF family.</text>
</comment>
<feature type="compositionally biased region" description="Polar residues" evidence="10">
    <location>
        <begin position="554"/>
        <end position="574"/>
    </location>
</feature>
<comment type="function">
    <text evidence="1 9">Auxin response factors (ARFs) are transcriptional factors that bind specifically to the DNA sequence 5'-TGTCTC-3' found in the auxin-responsive promoter elements (AuxREs).</text>
</comment>
<dbReference type="InterPro" id="IPR044835">
    <property type="entry name" value="ARF_plant"/>
</dbReference>
<dbReference type="FunFam" id="3.10.20.90:FF:000047">
    <property type="entry name" value="Auxin response factor"/>
    <property type="match status" value="1"/>
</dbReference>
<sequence length="574" mass="63630">MAAAMDVANPGAAAGSGMPSDALFRELWHACAGPLVTVPRQGERVYYFPQGHMEQLEASTHQQLDQYLPMFNLPSKILCSVVNVELRAEADSDEVYAQIMLQPEAEQNELTSLDPELQELEKCTGHSFCKTLTASDTSTHGGFSVLRRHAEECLPQLDMSQNPPCQELVAKDLHGTEWHFRHIFRGVTSRSDFIVSVNKYLEAKKQKISVGMRFKMRFEGDEAPERRFSGTIIDIGSLPEMSKSLWADSDWRSLKVQWDEPSSILRPDRISPWEVEPLDAANPQSPQPPLRYKRARPPASPSMVAELPSGFGKESLNTSRTLSFSEPQRARELFPSIPPSAFSSSSNVSFNSKNEPSMLSSQFYRSARDTRADSCAASTNTVIVEKKQEPSFGGCRLFGIDICSAEEEVLPVATAPGLGYDQTAASVELNSDKLSQPSDVNNSDAPAASSERSPLESQSRQVRSCTKVIMQGMAVGRAVDLTKLSGYSDLCHKLEEMFDIHGELGSTLKKWRVIYTDDEDDMMLVGDDPWNEFCSMVKRIYIYTYEEAKKLTSKSKLPGSSDTSMLSAVNSPSE</sequence>
<comment type="subunit">
    <text evidence="9">Homodimers and heterodimers.</text>
</comment>
<keyword evidence="5 9" id="KW-0238">DNA-binding</keyword>
<evidence type="ECO:0000256" key="8">
    <source>
        <dbReference type="ARBA" id="ARBA00023294"/>
    </source>
</evidence>
<dbReference type="InterPro" id="IPR010525">
    <property type="entry name" value="ARF_dom"/>
</dbReference>
<evidence type="ECO:0000256" key="1">
    <source>
        <dbReference type="ARBA" id="ARBA00003182"/>
    </source>
</evidence>
<dbReference type="InterPro" id="IPR015300">
    <property type="entry name" value="DNA-bd_pseudobarrel_sf"/>
</dbReference>
<keyword evidence="7 9" id="KW-0539">Nucleus</keyword>
<dbReference type="SMART" id="SM01019">
    <property type="entry name" value="B3"/>
    <property type="match status" value="1"/>
</dbReference>
<dbReference type="GO" id="GO:0003677">
    <property type="term" value="F:DNA binding"/>
    <property type="evidence" value="ECO:0007669"/>
    <property type="project" value="UniProtKB-KW"/>
</dbReference>
<keyword evidence="13" id="KW-1185">Reference proteome</keyword>
<accession>A0A1E5V735</accession>
<feature type="region of interest" description="Disordered" evidence="10">
    <location>
        <begin position="552"/>
        <end position="574"/>
    </location>
</feature>